<geneLocation type="plasmid" evidence="1 2">
    <name>unnamed6</name>
</geneLocation>
<protein>
    <submittedName>
        <fullName evidence="1">Uncharacterized protein</fullName>
    </submittedName>
</protein>
<dbReference type="RefSeq" id="WP_085313704.1">
    <property type="nucleotide sequence ID" value="NZ_CP020749.1"/>
</dbReference>
<evidence type="ECO:0000313" key="1">
    <source>
        <dbReference type="EMBL" id="ARJ26035.1"/>
    </source>
</evidence>
<accession>A0A1W6AJS6</accession>
<gene>
    <name evidence="1" type="ORF">B7492_33965</name>
</gene>
<dbReference type="AlphaFoldDB" id="A0A1W6AJS6"/>
<keyword evidence="1" id="KW-0614">Plasmid</keyword>
<evidence type="ECO:0000313" key="2">
    <source>
        <dbReference type="Proteomes" id="UP000192932"/>
    </source>
</evidence>
<sequence length="837" mass="94940">MSEKVYSIASPSICTKEKSHVVAVGSGPNQNEKVYSFSITPANTENKNDVDYPVCIAPYARYKAVKEDNAGVTATKVRAKGILTDVVENALRQIEVEAYISNTTDFELNRNINVANIEMQHSQRIDSVSVQLISAEESIQHGRIFDINHIEGVESERPNEIEAMVHVSDETNLITNEYEAAPIIQQDLLKETLREFAAGVEVLPEWVNVARIVYGEGFYHDLMADRVTKDYEAVSMHDEASDIVTRELQATHEKVILSDVVSNVLPASIAEKEIGDIQRKEILLHTPAQFEIGKKEREVKGIIEEFDLFDGMGMPVYLPDYDLFARMQRDIETSIATQYESNRLEEIENVNLLPYENIESAYLIRDIDVEQINLDHSIRTKELAADVIASNEVSKKINVFDTERNEFASFTRTKEQYANVDTTHAFERIVETLDSVYADQQEIANKENVFTAAVEVGQEVKNDSRVLSVKDISGTDDANKSQNIFEIQTIVTEEAERLHEVNAGIAEADYSHRILKELQGVSPDVTFAEVKNELQATVVELDQADKEDTAVLTHVDEIYSSGLKERVIITDVNTDAVANKTEKELQATIEEFDLFEGLGIPVYLPEFDLFGRVRKELETRIALLNDSSKSLNVMQMNLDQTIESEKAMKEHTTAVIEEVASDIVPYTLDAEHITLDISYKQTTQQALIAEQESFTGIREFEGGIISDITPADKEVITKDAGLIETVDATRESEQYAIVSEHELLERQASVEVVVNEVDIFDREHELESVIEEYERFERAPERESVLEDNGLFKMERVLDTEKPDELIIIEKENDDPKLWLRHSRQSWWTNSNWKKTR</sequence>
<proteinExistence type="predicted"/>
<organism evidence="1 2">
    <name type="scientific">Bacillus mycoides</name>
    <dbReference type="NCBI Taxonomy" id="1405"/>
    <lineage>
        <taxon>Bacteria</taxon>
        <taxon>Bacillati</taxon>
        <taxon>Bacillota</taxon>
        <taxon>Bacilli</taxon>
        <taxon>Bacillales</taxon>
        <taxon>Bacillaceae</taxon>
        <taxon>Bacillus</taxon>
        <taxon>Bacillus cereus group</taxon>
    </lineage>
</organism>
<dbReference type="EMBL" id="CP020749">
    <property type="protein sequence ID" value="ARJ26035.1"/>
    <property type="molecule type" value="Genomic_DNA"/>
</dbReference>
<dbReference type="Proteomes" id="UP000192932">
    <property type="component" value="Plasmid unnamed6"/>
</dbReference>
<name>A0A1W6AJS6_BACMY</name>
<reference evidence="1 2" key="1">
    <citation type="submission" date="2017-04" db="EMBL/GenBank/DDBJ databases">
        <title>The Characteristic of a Fine Plant Growth-Promoting Rhizobacteria Bacillus mycoides Gnyt1 and its Whole Genome Sequencing Analysis.</title>
        <authorList>
            <person name="Li J.H."/>
            <person name="Yao T."/>
        </authorList>
    </citation>
    <scope>NUCLEOTIDE SEQUENCE [LARGE SCALE GENOMIC DNA]</scope>
    <source>
        <strain evidence="1 2">Gnyt1</strain>
        <plasmid evidence="2">Plasmid unnamed6</plasmid>
    </source>
</reference>